<evidence type="ECO:0000256" key="4">
    <source>
        <dbReference type="ARBA" id="ARBA00022692"/>
    </source>
</evidence>
<proteinExistence type="inferred from homology"/>
<evidence type="ECO:0000313" key="9">
    <source>
        <dbReference type="Proteomes" id="UP001225316"/>
    </source>
</evidence>
<sequence>MPISPPKPITASHKVSRVATLRRLRSRRRKEETIEVDLSPLIDCVFLLLIFFLVTTMLKKLEKQIPVVLPDYTSALASIAESDVIIYAIDDEGAILREDGATRKLEGLSYTPVSSFVEDLKVVAETHGTDIAIRLDTDREVPVQRVIDALDTLALQGFEKVGVRLRYRGSEDFEMEGYR</sequence>
<keyword evidence="9" id="KW-1185">Reference proteome</keyword>
<keyword evidence="4 7" id="KW-0812">Transmembrane</keyword>
<comment type="caution">
    <text evidence="8">The sequence shown here is derived from an EMBL/GenBank/DDBJ whole genome shotgun (WGS) entry which is preliminary data.</text>
</comment>
<keyword evidence="7" id="KW-0813">Transport</keyword>
<reference evidence="8 9" key="1">
    <citation type="submission" date="2023-04" db="EMBL/GenBank/DDBJ databases">
        <title>A novel bacteria isolated from coastal sediment.</title>
        <authorList>
            <person name="Liu X.-J."/>
            <person name="Du Z.-J."/>
        </authorList>
    </citation>
    <scope>NUCLEOTIDE SEQUENCE [LARGE SCALE GENOMIC DNA]</scope>
    <source>
        <strain evidence="8 9">SDUM461003</strain>
    </source>
</reference>
<dbReference type="PANTHER" id="PTHR30558">
    <property type="entry name" value="EXBD MEMBRANE COMPONENT OF PMF-DRIVEN MACROMOLECULE IMPORT SYSTEM"/>
    <property type="match status" value="1"/>
</dbReference>
<name>A0ABU1AQA3_9BACT</name>
<evidence type="ECO:0000256" key="3">
    <source>
        <dbReference type="ARBA" id="ARBA00022475"/>
    </source>
</evidence>
<keyword evidence="7" id="KW-0653">Protein transport</keyword>
<dbReference type="PANTHER" id="PTHR30558:SF3">
    <property type="entry name" value="BIOPOLYMER TRANSPORT PROTEIN EXBD-RELATED"/>
    <property type="match status" value="1"/>
</dbReference>
<evidence type="ECO:0000256" key="5">
    <source>
        <dbReference type="ARBA" id="ARBA00022989"/>
    </source>
</evidence>
<comment type="subcellular location">
    <subcellularLocation>
        <location evidence="1">Cell membrane</location>
        <topology evidence="1">Single-pass membrane protein</topology>
    </subcellularLocation>
    <subcellularLocation>
        <location evidence="7">Cell membrane</location>
        <topology evidence="7">Single-pass type II membrane protein</topology>
    </subcellularLocation>
</comment>
<evidence type="ECO:0000256" key="6">
    <source>
        <dbReference type="ARBA" id="ARBA00023136"/>
    </source>
</evidence>
<dbReference type="InterPro" id="IPR003400">
    <property type="entry name" value="ExbD"/>
</dbReference>
<keyword evidence="3" id="KW-1003">Cell membrane</keyword>
<evidence type="ECO:0000256" key="7">
    <source>
        <dbReference type="RuleBase" id="RU003879"/>
    </source>
</evidence>
<gene>
    <name evidence="8" type="ORF">QEH52_02320</name>
</gene>
<dbReference type="RefSeq" id="WP_308948365.1">
    <property type="nucleotide sequence ID" value="NZ_JARXHW010000003.1"/>
</dbReference>
<organism evidence="8 9">
    <name type="scientific">Thalassobacterium maritimum</name>
    <dbReference type="NCBI Taxonomy" id="3041265"/>
    <lineage>
        <taxon>Bacteria</taxon>
        <taxon>Pseudomonadati</taxon>
        <taxon>Verrucomicrobiota</taxon>
        <taxon>Opitutia</taxon>
        <taxon>Puniceicoccales</taxon>
        <taxon>Coraliomargaritaceae</taxon>
        <taxon>Thalassobacterium</taxon>
    </lineage>
</organism>
<accession>A0ABU1AQA3</accession>
<protein>
    <submittedName>
        <fullName evidence="8">Biopolymer transporter ExbD</fullName>
    </submittedName>
</protein>
<evidence type="ECO:0000313" key="8">
    <source>
        <dbReference type="EMBL" id="MDQ8206326.1"/>
    </source>
</evidence>
<keyword evidence="5" id="KW-1133">Transmembrane helix</keyword>
<evidence type="ECO:0000256" key="2">
    <source>
        <dbReference type="ARBA" id="ARBA00005811"/>
    </source>
</evidence>
<dbReference type="Pfam" id="PF02472">
    <property type="entry name" value="ExbD"/>
    <property type="match status" value="1"/>
</dbReference>
<keyword evidence="6" id="KW-0472">Membrane</keyword>
<dbReference type="EMBL" id="JARXHW010000003">
    <property type="protein sequence ID" value="MDQ8206326.1"/>
    <property type="molecule type" value="Genomic_DNA"/>
</dbReference>
<evidence type="ECO:0000256" key="1">
    <source>
        <dbReference type="ARBA" id="ARBA00004162"/>
    </source>
</evidence>
<comment type="similarity">
    <text evidence="2 7">Belongs to the ExbD/TolR family.</text>
</comment>
<dbReference type="Proteomes" id="UP001225316">
    <property type="component" value="Unassembled WGS sequence"/>
</dbReference>